<evidence type="ECO:0000256" key="2">
    <source>
        <dbReference type="ARBA" id="ARBA00022679"/>
    </source>
</evidence>
<keyword evidence="4" id="KW-0830">Ubiquinone</keyword>
<sequence length="205" mass="22061">MTSVDRVPDNIVQAAYTAVHTLYISLFGSPADLAPDDAAFALTHLRPGPVLDLGCGPGHFTKFLTNAGVPATGIDLVPEFIAHARATYPDIPFELGSIRALDVPTASVPGILAWFSLIHMPPAELPTVLAEFHRALVPHGPLVIGFFESTDTIDPFPHKVTTAYRYPTDQLSEILREAGFTEVDRLHHPATGDTRPHSALAVVKS</sequence>
<keyword evidence="1 4" id="KW-0489">Methyltransferase</keyword>
<comment type="caution">
    <text evidence="4">The sequence shown here is derived from an EMBL/GenBank/DDBJ whole genome shotgun (WGS) entry which is preliminary data.</text>
</comment>
<dbReference type="Proteomes" id="UP000233766">
    <property type="component" value="Unassembled WGS sequence"/>
</dbReference>
<evidence type="ECO:0000256" key="1">
    <source>
        <dbReference type="ARBA" id="ARBA00022603"/>
    </source>
</evidence>
<dbReference type="Gene3D" id="3.40.50.150">
    <property type="entry name" value="Vaccinia Virus protein VP39"/>
    <property type="match status" value="1"/>
</dbReference>
<dbReference type="InterPro" id="IPR029063">
    <property type="entry name" value="SAM-dependent_MTases_sf"/>
</dbReference>
<accession>A0A2N3VDY3</accession>
<gene>
    <name evidence="4" type="ORF">ATK86_4259</name>
</gene>
<proteinExistence type="predicted"/>
<reference evidence="4 5" key="1">
    <citation type="submission" date="2017-12" db="EMBL/GenBank/DDBJ databases">
        <title>Sequencing the genomes of 1000 Actinobacteria strains.</title>
        <authorList>
            <person name="Klenk H.-P."/>
        </authorList>
    </citation>
    <scope>NUCLEOTIDE SEQUENCE [LARGE SCALE GENOMIC DNA]</scope>
    <source>
        <strain evidence="4 5">DSM 44489</strain>
    </source>
</reference>
<dbReference type="Pfam" id="PF13649">
    <property type="entry name" value="Methyltransf_25"/>
    <property type="match status" value="1"/>
</dbReference>
<dbReference type="EMBL" id="PJMW01000002">
    <property type="protein sequence ID" value="PKV79844.1"/>
    <property type="molecule type" value="Genomic_DNA"/>
</dbReference>
<dbReference type="SUPFAM" id="SSF53335">
    <property type="entry name" value="S-adenosyl-L-methionine-dependent methyltransferases"/>
    <property type="match status" value="1"/>
</dbReference>
<dbReference type="PANTHER" id="PTHR43861">
    <property type="entry name" value="TRANS-ACONITATE 2-METHYLTRANSFERASE-RELATED"/>
    <property type="match status" value="1"/>
</dbReference>
<dbReference type="GO" id="GO:0032259">
    <property type="term" value="P:methylation"/>
    <property type="evidence" value="ECO:0007669"/>
    <property type="project" value="UniProtKB-KW"/>
</dbReference>
<feature type="domain" description="Methyltransferase" evidence="3">
    <location>
        <begin position="50"/>
        <end position="140"/>
    </location>
</feature>
<name>A0A2N3VDY3_9NOCA</name>
<keyword evidence="5" id="KW-1185">Reference proteome</keyword>
<organism evidence="4 5">
    <name type="scientific">Nocardia fluminea</name>
    <dbReference type="NCBI Taxonomy" id="134984"/>
    <lineage>
        <taxon>Bacteria</taxon>
        <taxon>Bacillati</taxon>
        <taxon>Actinomycetota</taxon>
        <taxon>Actinomycetes</taxon>
        <taxon>Mycobacteriales</taxon>
        <taxon>Nocardiaceae</taxon>
        <taxon>Nocardia</taxon>
    </lineage>
</organism>
<dbReference type="GO" id="GO:0008168">
    <property type="term" value="F:methyltransferase activity"/>
    <property type="evidence" value="ECO:0007669"/>
    <property type="project" value="UniProtKB-KW"/>
</dbReference>
<evidence type="ECO:0000313" key="5">
    <source>
        <dbReference type="Proteomes" id="UP000233766"/>
    </source>
</evidence>
<dbReference type="AlphaFoldDB" id="A0A2N3VDY3"/>
<evidence type="ECO:0000313" key="4">
    <source>
        <dbReference type="EMBL" id="PKV79844.1"/>
    </source>
</evidence>
<evidence type="ECO:0000259" key="3">
    <source>
        <dbReference type="Pfam" id="PF13649"/>
    </source>
</evidence>
<dbReference type="CDD" id="cd02440">
    <property type="entry name" value="AdoMet_MTases"/>
    <property type="match status" value="1"/>
</dbReference>
<keyword evidence="2" id="KW-0808">Transferase</keyword>
<dbReference type="PANTHER" id="PTHR43861:SF1">
    <property type="entry name" value="TRANS-ACONITATE 2-METHYLTRANSFERASE"/>
    <property type="match status" value="1"/>
</dbReference>
<protein>
    <submittedName>
        <fullName evidence="4">Ubiquinone/menaquinone biosynthesis C-methylase UbiE</fullName>
    </submittedName>
</protein>
<dbReference type="InterPro" id="IPR041698">
    <property type="entry name" value="Methyltransf_25"/>
</dbReference>